<feature type="region of interest" description="Disordered" evidence="1">
    <location>
        <begin position="115"/>
        <end position="163"/>
    </location>
</feature>
<sequence>MHATPSALYDQRLKPLNLEGQQEIRSGEWKEDTAMSEWYRLICLRKKEEKARRNRQEAKDDQKIFEKIRKQHELEVVFRNKQQIDLEKQYAQELKHMPANKFQAAGNLVRLQPAAPPPDVGGLVGQPAAQKSPVEEKDDEPILEEQPKATPQVERRALQFRSIPPPPKKKIFFLPDAPTRDTAIWISPGVFQTKKLYV</sequence>
<dbReference type="Proteomes" id="UP001190700">
    <property type="component" value="Unassembled WGS sequence"/>
</dbReference>
<name>A0AAE0G6C2_9CHLO</name>
<dbReference type="EMBL" id="LGRX02009405">
    <property type="protein sequence ID" value="KAK3271731.1"/>
    <property type="molecule type" value="Genomic_DNA"/>
</dbReference>
<accession>A0AAE0G6C2</accession>
<comment type="caution">
    <text evidence="2">The sequence shown here is derived from an EMBL/GenBank/DDBJ whole genome shotgun (WGS) entry which is preliminary data.</text>
</comment>
<gene>
    <name evidence="2" type="ORF">CYMTET_19941</name>
</gene>
<evidence type="ECO:0000256" key="1">
    <source>
        <dbReference type="SAM" id="MobiDB-lite"/>
    </source>
</evidence>
<keyword evidence="3" id="KW-1185">Reference proteome</keyword>
<evidence type="ECO:0000313" key="3">
    <source>
        <dbReference type="Proteomes" id="UP001190700"/>
    </source>
</evidence>
<organism evidence="2 3">
    <name type="scientific">Cymbomonas tetramitiformis</name>
    <dbReference type="NCBI Taxonomy" id="36881"/>
    <lineage>
        <taxon>Eukaryota</taxon>
        <taxon>Viridiplantae</taxon>
        <taxon>Chlorophyta</taxon>
        <taxon>Pyramimonadophyceae</taxon>
        <taxon>Pyramimonadales</taxon>
        <taxon>Pyramimonadaceae</taxon>
        <taxon>Cymbomonas</taxon>
    </lineage>
</organism>
<protein>
    <submittedName>
        <fullName evidence="2">Uncharacterized protein</fullName>
    </submittedName>
</protein>
<dbReference type="AlphaFoldDB" id="A0AAE0G6C2"/>
<reference evidence="2 3" key="1">
    <citation type="journal article" date="2015" name="Genome Biol. Evol.">
        <title>Comparative Genomics of a Bacterivorous Green Alga Reveals Evolutionary Causalities and Consequences of Phago-Mixotrophic Mode of Nutrition.</title>
        <authorList>
            <person name="Burns J.A."/>
            <person name="Paasch A."/>
            <person name="Narechania A."/>
            <person name="Kim E."/>
        </authorList>
    </citation>
    <scope>NUCLEOTIDE SEQUENCE [LARGE SCALE GENOMIC DNA]</scope>
    <source>
        <strain evidence="2 3">PLY_AMNH</strain>
    </source>
</reference>
<proteinExistence type="predicted"/>
<evidence type="ECO:0000313" key="2">
    <source>
        <dbReference type="EMBL" id="KAK3271731.1"/>
    </source>
</evidence>